<accession>A0A3G3IKU2</accession>
<protein>
    <submittedName>
        <fullName evidence="1">Uncharacterized protein</fullName>
    </submittedName>
</protein>
<dbReference type="RefSeq" id="WP_158009362.1">
    <property type="nucleotide sequence ID" value="NZ_MIQH01000687.1"/>
</dbReference>
<proteinExistence type="predicted"/>
<reference evidence="1 2" key="1">
    <citation type="submission" date="2017-11" db="EMBL/GenBank/DDBJ databases">
        <title>Genome sequence of the bacterial symbiont EPR9N from a vent mussel Bathymodiolus thermophilus.</title>
        <authorList>
            <person name="Won Y.-J."/>
        </authorList>
    </citation>
    <scope>NUCLEOTIDE SEQUENCE [LARGE SCALE GENOMIC DNA]</scope>
    <source>
        <strain evidence="1 2">EPR9N</strain>
    </source>
</reference>
<name>A0A3G3IKU2_9GAMM</name>
<evidence type="ECO:0000313" key="2">
    <source>
        <dbReference type="Proteomes" id="UP000278334"/>
    </source>
</evidence>
<dbReference type="Proteomes" id="UP000278334">
    <property type="component" value="Chromosome"/>
</dbReference>
<evidence type="ECO:0000313" key="1">
    <source>
        <dbReference type="EMBL" id="AYQ56415.1"/>
    </source>
</evidence>
<gene>
    <name evidence="1" type="ORF">MS2017_0684</name>
</gene>
<sequence length="46" mass="5324">MGIKLNNNKKVVMQIISLKQRLKKFDKNIHSGEVMKIDKLVGKEKT</sequence>
<organism evidence="1 2">
    <name type="scientific">Bathymodiolus thermophilus thioautotrophic gill symbiont</name>
    <dbReference type="NCBI Taxonomy" id="2360"/>
    <lineage>
        <taxon>Bacteria</taxon>
        <taxon>Pseudomonadati</taxon>
        <taxon>Pseudomonadota</taxon>
        <taxon>Gammaproteobacteria</taxon>
        <taxon>sulfur-oxidizing symbionts</taxon>
    </lineage>
</organism>
<dbReference type="KEGG" id="bthg:MS2017_0684"/>
<dbReference type="AlphaFoldDB" id="A0A3G3IKU2"/>
<dbReference type="EMBL" id="CP024634">
    <property type="protein sequence ID" value="AYQ56415.1"/>
    <property type="molecule type" value="Genomic_DNA"/>
</dbReference>